<reference evidence="1 2" key="1">
    <citation type="submission" date="2020-02" db="EMBL/GenBank/DDBJ databases">
        <authorList>
            <person name="Ma Q."/>
            <person name="Huang Y."/>
            <person name="Song X."/>
            <person name="Pei D."/>
        </authorList>
    </citation>
    <scope>NUCLEOTIDE SEQUENCE [LARGE SCALE GENOMIC DNA]</scope>
    <source>
        <strain evidence="1">Sxm20200214</strain>
        <tissue evidence="1">Leaf</tissue>
    </source>
</reference>
<accession>A0A8X7PBG3</accession>
<dbReference type="AlphaFoldDB" id="A0A8X7PBG3"/>
<comment type="caution">
    <text evidence="1">The sequence shown here is derived from an EMBL/GenBank/DDBJ whole genome shotgun (WGS) entry which is preliminary data.</text>
</comment>
<evidence type="ECO:0000313" key="1">
    <source>
        <dbReference type="EMBL" id="KAG2247882.1"/>
    </source>
</evidence>
<name>A0A8X7PBG3_BRACI</name>
<sequence length="146" mass="16918">MFTRQDASFADLWKLSQSLTESLHDFMVKFKQILSRVDIKDHTAVEALTNSLWINSKFREYLQTHPMISLEDALHCLKNFINMEEDKRAFNAKQQALKQTTTRATYAHQETRQHTPYNKHDKKKGIVYTVAEDEQQGITAAASEQG</sequence>
<dbReference type="Proteomes" id="UP000886595">
    <property type="component" value="Unassembled WGS sequence"/>
</dbReference>
<keyword evidence="2" id="KW-1185">Reference proteome</keyword>
<proteinExistence type="predicted"/>
<gene>
    <name evidence="1" type="ORF">Bca52824_087510</name>
</gene>
<dbReference type="OrthoDB" id="1056464at2759"/>
<dbReference type="EMBL" id="JAAMPC010000017">
    <property type="protein sequence ID" value="KAG2247882.1"/>
    <property type="molecule type" value="Genomic_DNA"/>
</dbReference>
<evidence type="ECO:0000313" key="2">
    <source>
        <dbReference type="Proteomes" id="UP000886595"/>
    </source>
</evidence>
<protein>
    <recommendedName>
        <fullName evidence="3">Retrotransposon gag domain-containing protein</fullName>
    </recommendedName>
</protein>
<evidence type="ECO:0008006" key="3">
    <source>
        <dbReference type="Google" id="ProtNLM"/>
    </source>
</evidence>
<organism evidence="1 2">
    <name type="scientific">Brassica carinata</name>
    <name type="common">Ethiopian mustard</name>
    <name type="synonym">Abyssinian cabbage</name>
    <dbReference type="NCBI Taxonomy" id="52824"/>
    <lineage>
        <taxon>Eukaryota</taxon>
        <taxon>Viridiplantae</taxon>
        <taxon>Streptophyta</taxon>
        <taxon>Embryophyta</taxon>
        <taxon>Tracheophyta</taxon>
        <taxon>Spermatophyta</taxon>
        <taxon>Magnoliopsida</taxon>
        <taxon>eudicotyledons</taxon>
        <taxon>Gunneridae</taxon>
        <taxon>Pentapetalae</taxon>
        <taxon>rosids</taxon>
        <taxon>malvids</taxon>
        <taxon>Brassicales</taxon>
        <taxon>Brassicaceae</taxon>
        <taxon>Brassiceae</taxon>
        <taxon>Brassica</taxon>
    </lineage>
</organism>